<dbReference type="GO" id="GO:0008239">
    <property type="term" value="F:dipeptidyl-peptidase activity"/>
    <property type="evidence" value="ECO:0007669"/>
    <property type="project" value="TreeGrafter"/>
</dbReference>
<evidence type="ECO:0000256" key="2">
    <source>
        <dbReference type="ARBA" id="ARBA00022670"/>
    </source>
</evidence>
<organism evidence="6 7">
    <name type="scientific">Dreissena polymorpha</name>
    <name type="common">Zebra mussel</name>
    <name type="synonym">Mytilus polymorpha</name>
    <dbReference type="NCBI Taxonomy" id="45954"/>
    <lineage>
        <taxon>Eukaryota</taxon>
        <taxon>Metazoa</taxon>
        <taxon>Spiralia</taxon>
        <taxon>Lophotrochozoa</taxon>
        <taxon>Mollusca</taxon>
        <taxon>Bivalvia</taxon>
        <taxon>Autobranchia</taxon>
        <taxon>Heteroconchia</taxon>
        <taxon>Euheterodonta</taxon>
        <taxon>Imparidentia</taxon>
        <taxon>Neoheterodontei</taxon>
        <taxon>Myida</taxon>
        <taxon>Dreissenoidea</taxon>
        <taxon>Dreissenidae</taxon>
        <taxon>Dreissena</taxon>
    </lineage>
</organism>
<keyword evidence="7" id="KW-1185">Reference proteome</keyword>
<proteinExistence type="inferred from homology"/>
<evidence type="ECO:0000256" key="4">
    <source>
        <dbReference type="ARBA" id="ARBA00022801"/>
    </source>
</evidence>
<reference evidence="6" key="1">
    <citation type="journal article" date="2019" name="bioRxiv">
        <title>The Genome of the Zebra Mussel, Dreissena polymorpha: A Resource for Invasive Species Research.</title>
        <authorList>
            <person name="McCartney M.A."/>
            <person name="Auch B."/>
            <person name="Kono T."/>
            <person name="Mallez S."/>
            <person name="Zhang Y."/>
            <person name="Obille A."/>
            <person name="Becker A."/>
            <person name="Abrahante J.E."/>
            <person name="Garbe J."/>
            <person name="Badalamenti J.P."/>
            <person name="Herman A."/>
            <person name="Mangelson H."/>
            <person name="Liachko I."/>
            <person name="Sullivan S."/>
            <person name="Sone E.D."/>
            <person name="Koren S."/>
            <person name="Silverstein K.A.T."/>
            <person name="Beckman K.B."/>
            <person name="Gohl D.M."/>
        </authorList>
    </citation>
    <scope>NUCLEOTIDE SEQUENCE</scope>
    <source>
        <strain evidence="6">Duluth1</strain>
        <tissue evidence="6">Whole animal</tissue>
    </source>
</reference>
<evidence type="ECO:0000256" key="3">
    <source>
        <dbReference type="ARBA" id="ARBA00022729"/>
    </source>
</evidence>
<keyword evidence="2" id="KW-0645">Protease</keyword>
<dbReference type="GO" id="GO:0070008">
    <property type="term" value="F:serine-type exopeptidase activity"/>
    <property type="evidence" value="ECO:0007669"/>
    <property type="project" value="InterPro"/>
</dbReference>
<dbReference type="PANTHER" id="PTHR11010:SF107">
    <property type="entry name" value="DIPEPTIDYL PEPTIDASE 2"/>
    <property type="match status" value="1"/>
</dbReference>
<reference evidence="6" key="2">
    <citation type="submission" date="2020-11" db="EMBL/GenBank/DDBJ databases">
        <authorList>
            <person name="McCartney M.A."/>
            <person name="Auch B."/>
            <person name="Kono T."/>
            <person name="Mallez S."/>
            <person name="Becker A."/>
            <person name="Gohl D.M."/>
            <person name="Silverstein K.A.T."/>
            <person name="Koren S."/>
            <person name="Bechman K.B."/>
            <person name="Herman A."/>
            <person name="Abrahante J.E."/>
            <person name="Garbe J."/>
        </authorList>
    </citation>
    <scope>NUCLEOTIDE SEQUENCE</scope>
    <source>
        <strain evidence="6">Duluth1</strain>
        <tissue evidence="6">Whole animal</tissue>
    </source>
</reference>
<comment type="caution">
    <text evidence="6">The sequence shown here is derived from an EMBL/GenBank/DDBJ whole genome shotgun (WGS) entry which is preliminary data.</text>
</comment>
<dbReference type="InterPro" id="IPR029058">
    <property type="entry name" value="AB_hydrolase_fold"/>
</dbReference>
<dbReference type="Gene3D" id="1.20.120.980">
    <property type="entry name" value="Serine carboxypeptidase S28, SKS domain"/>
    <property type="match status" value="1"/>
</dbReference>
<protein>
    <submittedName>
        <fullName evidence="6">Uncharacterized protein</fullName>
    </submittedName>
</protein>
<name>A0A9D4F4G9_DREPO</name>
<keyword evidence="3" id="KW-0732">Signal</keyword>
<dbReference type="AlphaFoldDB" id="A0A9D4F4G9"/>
<gene>
    <name evidence="6" type="ORF">DPMN_145182</name>
</gene>
<comment type="similarity">
    <text evidence="1">Belongs to the peptidase S28 family.</text>
</comment>
<keyword evidence="4" id="KW-0378">Hydrolase</keyword>
<dbReference type="Pfam" id="PF05577">
    <property type="entry name" value="Peptidase_S28"/>
    <property type="match status" value="1"/>
</dbReference>
<accession>A0A9D4F4G9</accession>
<sequence length="74" mass="8160">MLSAYMRFKYPNIVTGSIAASAPIFLLTPGINRNFFWEAVTKDFSDATPTCYNNVKTAFQMMNDIAAKGMSGNP</sequence>
<dbReference type="EMBL" id="JAIWYP010000007">
    <property type="protein sequence ID" value="KAH3791693.1"/>
    <property type="molecule type" value="Genomic_DNA"/>
</dbReference>
<evidence type="ECO:0000256" key="1">
    <source>
        <dbReference type="ARBA" id="ARBA00011079"/>
    </source>
</evidence>
<keyword evidence="5" id="KW-0325">Glycoprotein</keyword>
<dbReference type="PANTHER" id="PTHR11010">
    <property type="entry name" value="PROTEASE S28 PRO-X CARBOXYPEPTIDASE-RELATED"/>
    <property type="match status" value="1"/>
</dbReference>
<dbReference type="InterPro" id="IPR008758">
    <property type="entry name" value="Peptidase_S28"/>
</dbReference>
<dbReference type="Gene3D" id="3.40.50.1820">
    <property type="entry name" value="alpha/beta hydrolase"/>
    <property type="match status" value="1"/>
</dbReference>
<evidence type="ECO:0000313" key="6">
    <source>
        <dbReference type="EMBL" id="KAH3791693.1"/>
    </source>
</evidence>
<dbReference type="GO" id="GO:0006508">
    <property type="term" value="P:proteolysis"/>
    <property type="evidence" value="ECO:0007669"/>
    <property type="project" value="UniProtKB-KW"/>
</dbReference>
<evidence type="ECO:0000256" key="5">
    <source>
        <dbReference type="ARBA" id="ARBA00023180"/>
    </source>
</evidence>
<dbReference type="InterPro" id="IPR042269">
    <property type="entry name" value="Ser_carbopepase_S28_SKS"/>
</dbReference>
<evidence type="ECO:0000313" key="7">
    <source>
        <dbReference type="Proteomes" id="UP000828390"/>
    </source>
</evidence>
<dbReference type="Proteomes" id="UP000828390">
    <property type="component" value="Unassembled WGS sequence"/>
</dbReference>